<feature type="transmembrane region" description="Helical" evidence="1">
    <location>
        <begin position="77"/>
        <end position="100"/>
    </location>
</feature>
<feature type="transmembrane region" description="Helical" evidence="1">
    <location>
        <begin position="266"/>
        <end position="289"/>
    </location>
</feature>
<dbReference type="GO" id="GO:0006508">
    <property type="term" value="P:proteolysis"/>
    <property type="evidence" value="ECO:0007669"/>
    <property type="project" value="UniProtKB-KW"/>
</dbReference>
<reference evidence="3 4" key="1">
    <citation type="submission" date="2018-10" db="EMBL/GenBank/DDBJ databases">
        <title>Co-occurring genomic capacity for anaerobic methane metabolism and dissimilatory sulfite reduction discovered in the Korarchaeota.</title>
        <authorList>
            <person name="Mckay L.J."/>
            <person name="Dlakic M."/>
            <person name="Fields M.W."/>
            <person name="Delmont T.O."/>
            <person name="Eren A.M."/>
            <person name="Jay Z.J."/>
            <person name="Klingelsmith K.B."/>
            <person name="Rusch D.B."/>
            <person name="Inskeep W.P."/>
        </authorList>
    </citation>
    <scope>NUCLEOTIDE SEQUENCE [LARGE SCALE GENOMIC DNA]</scope>
    <source>
        <strain evidence="3 4">WS</strain>
    </source>
</reference>
<dbReference type="GO" id="GO:0008237">
    <property type="term" value="F:metallopeptidase activity"/>
    <property type="evidence" value="ECO:0007669"/>
    <property type="project" value="UniProtKB-KW"/>
</dbReference>
<dbReference type="RefSeq" id="WP_125741548.1">
    <property type="nucleotide sequence ID" value="NZ_RCOR01000022.1"/>
</dbReference>
<proteinExistence type="predicted"/>
<feature type="transmembrane region" description="Helical" evidence="1">
    <location>
        <begin position="140"/>
        <end position="159"/>
    </location>
</feature>
<keyword evidence="3" id="KW-0378">Hydrolase</keyword>
<accession>A0A429G5C9</accession>
<keyword evidence="3" id="KW-0645">Protease</keyword>
<comment type="caution">
    <text evidence="3">The sequence shown here is derived from an EMBL/GenBank/DDBJ whole genome shotgun (WGS) entry which is preliminary data.</text>
</comment>
<protein>
    <submittedName>
        <fullName evidence="3">CPBP family intramembrane metalloprotease</fullName>
    </submittedName>
</protein>
<dbReference type="InterPro" id="IPR042150">
    <property type="entry name" value="MmRce1-like"/>
</dbReference>
<dbReference type="PANTHER" id="PTHR35797:SF1">
    <property type="entry name" value="PROTEASE"/>
    <property type="match status" value="1"/>
</dbReference>
<name>A0A429G5C9_9CREN</name>
<evidence type="ECO:0000256" key="1">
    <source>
        <dbReference type="SAM" id="Phobius"/>
    </source>
</evidence>
<gene>
    <name evidence="3" type="ORF">D9Q81_04355</name>
</gene>
<dbReference type="Proteomes" id="UP000278149">
    <property type="component" value="Unassembled WGS sequence"/>
</dbReference>
<feature type="transmembrane region" description="Helical" evidence="1">
    <location>
        <begin position="35"/>
        <end position="56"/>
    </location>
</feature>
<keyword evidence="1" id="KW-1133">Transmembrane helix</keyword>
<feature type="transmembrane region" description="Helical" evidence="1">
    <location>
        <begin position="215"/>
        <end position="232"/>
    </location>
</feature>
<feature type="domain" description="CAAX prenyl protease 2/Lysostaphin resistance protein A-like" evidence="2">
    <location>
        <begin position="150"/>
        <end position="251"/>
    </location>
</feature>
<dbReference type="Pfam" id="PF02517">
    <property type="entry name" value="Rce1-like"/>
    <property type="match status" value="1"/>
</dbReference>
<keyword evidence="1" id="KW-0472">Membrane</keyword>
<dbReference type="EMBL" id="RCOR01000022">
    <property type="protein sequence ID" value="RSN69030.1"/>
    <property type="molecule type" value="Genomic_DNA"/>
</dbReference>
<sequence length="305" mass="33705">MSERVRRVGLFVGITFILSWLTVILFSALGGKWETYSGLMMGVVFMFMPMISAVLVQRFVCREQLKGPLGISLKLNRWWLVAWLLPLLITFATIGISLLIPGISFSPDLSGYFERLKEEGVPSEQIEQIKAQIASFPTHIIWIIWIIQGLLAGITINAITGFGEELGWRGFLLRNLIDIGFWKSSAIIGLIWGIWHAPLILQGRLRYPQHPVEGVIMMIIFCLLLSPLFSYIRLKSKSVVAAAILHGSFNGTTGLSILAVKGGNDLIIGITGAAGFITLLLVDLLILLLDSSIREGSIKDTVKIS</sequence>
<dbReference type="InterPro" id="IPR003675">
    <property type="entry name" value="Rce1/LyrA-like_dom"/>
</dbReference>
<evidence type="ECO:0000259" key="2">
    <source>
        <dbReference type="Pfam" id="PF02517"/>
    </source>
</evidence>
<evidence type="ECO:0000313" key="4">
    <source>
        <dbReference type="Proteomes" id="UP000278149"/>
    </source>
</evidence>
<dbReference type="PANTHER" id="PTHR35797">
    <property type="entry name" value="PROTEASE-RELATED"/>
    <property type="match status" value="1"/>
</dbReference>
<dbReference type="GO" id="GO:0080120">
    <property type="term" value="P:CAAX-box protein maturation"/>
    <property type="evidence" value="ECO:0007669"/>
    <property type="project" value="UniProtKB-ARBA"/>
</dbReference>
<dbReference type="GO" id="GO:0004175">
    <property type="term" value="F:endopeptidase activity"/>
    <property type="evidence" value="ECO:0007669"/>
    <property type="project" value="UniProtKB-ARBA"/>
</dbReference>
<evidence type="ECO:0000313" key="3">
    <source>
        <dbReference type="EMBL" id="RSN69030.1"/>
    </source>
</evidence>
<feature type="transmembrane region" description="Helical" evidence="1">
    <location>
        <begin position="171"/>
        <end position="195"/>
    </location>
</feature>
<organism evidence="3 4">
    <name type="scientific">Candidatus Korarchaeum cryptofilum</name>
    <dbReference type="NCBI Taxonomy" id="498846"/>
    <lineage>
        <taxon>Archaea</taxon>
        <taxon>Thermoproteota</taxon>
        <taxon>Candidatus Korarchaeia</taxon>
        <taxon>Candidatus Korarchaeales</taxon>
        <taxon>Candidatus Korarchaeaceae</taxon>
        <taxon>Candidatus Korarchaeum</taxon>
    </lineage>
</organism>
<feature type="transmembrane region" description="Helical" evidence="1">
    <location>
        <begin position="239"/>
        <end position="260"/>
    </location>
</feature>
<keyword evidence="1" id="KW-0812">Transmembrane</keyword>
<feature type="transmembrane region" description="Helical" evidence="1">
    <location>
        <begin position="7"/>
        <end position="29"/>
    </location>
</feature>
<keyword evidence="3" id="KW-0482">Metalloprotease</keyword>
<dbReference type="AlphaFoldDB" id="A0A429G5C9"/>